<evidence type="ECO:0000256" key="2">
    <source>
        <dbReference type="ARBA" id="ARBA00023004"/>
    </source>
</evidence>
<feature type="domain" description="Gamma-butyrobetaine hydroxylase-like N-terminal" evidence="3">
    <location>
        <begin position="8"/>
        <end position="90"/>
    </location>
</feature>
<dbReference type="STRING" id="296.B6D87_21465"/>
<evidence type="ECO:0000259" key="3">
    <source>
        <dbReference type="Pfam" id="PF06155"/>
    </source>
</evidence>
<proteinExistence type="predicted"/>
<keyword evidence="2" id="KW-0408">Iron</keyword>
<evidence type="ECO:0000313" key="7">
    <source>
        <dbReference type="Proteomes" id="UP000216113"/>
    </source>
</evidence>
<accession>A0A266LYW4</accession>
<keyword evidence="1" id="KW-0479">Metal-binding</keyword>
<dbReference type="AlphaFoldDB" id="A0A266LYW4"/>
<protein>
    <submittedName>
        <fullName evidence="4">DUF971 domain-containing protein</fullName>
    </submittedName>
</protein>
<dbReference type="GO" id="GO:0046872">
    <property type="term" value="F:metal ion binding"/>
    <property type="evidence" value="ECO:0007669"/>
    <property type="project" value="UniProtKB-KW"/>
</dbReference>
<dbReference type="EMBL" id="NQKQ01000001">
    <property type="protein sequence ID" value="PAA15928.1"/>
    <property type="molecule type" value="Genomic_DNA"/>
</dbReference>
<organism evidence="4 7">
    <name type="scientific">Pseudomonas fragi</name>
    <dbReference type="NCBI Taxonomy" id="296"/>
    <lineage>
        <taxon>Bacteria</taxon>
        <taxon>Pseudomonadati</taxon>
        <taxon>Pseudomonadota</taxon>
        <taxon>Gammaproteobacteria</taxon>
        <taxon>Pseudomonadales</taxon>
        <taxon>Pseudomonadaceae</taxon>
        <taxon>Pseudomonas</taxon>
    </lineage>
</organism>
<dbReference type="InterPro" id="IPR038492">
    <property type="entry name" value="GBBH-like_N_sf"/>
</dbReference>
<dbReference type="Gene3D" id="3.30.2020.30">
    <property type="match status" value="1"/>
</dbReference>
<dbReference type="Proteomes" id="UP000216113">
    <property type="component" value="Unassembled WGS sequence"/>
</dbReference>
<evidence type="ECO:0000256" key="1">
    <source>
        <dbReference type="ARBA" id="ARBA00022723"/>
    </source>
</evidence>
<reference evidence="6 7" key="1">
    <citation type="submission" date="2017-08" db="EMBL/GenBank/DDBJ databases">
        <title>Genomic and metabolic characterisation of spoilage-associated Pseudomonas species.</title>
        <authorList>
            <person name="Stanborough T."/>
            <person name="Fegan N."/>
            <person name="Powell S.M."/>
            <person name="Singh T."/>
            <person name="Tamplin M.L."/>
            <person name="Chandry P.S."/>
        </authorList>
    </citation>
    <scope>NUCLEOTIDE SEQUENCE [LARGE SCALE GENOMIC DNA]</scope>
    <source>
        <strain evidence="5 6">F1801</strain>
        <strain evidence="4 7">F1820</strain>
    </source>
</reference>
<evidence type="ECO:0000313" key="5">
    <source>
        <dbReference type="EMBL" id="PAA15928.1"/>
    </source>
</evidence>
<dbReference type="EMBL" id="NQKL01000002">
    <property type="protein sequence ID" value="OZY43271.1"/>
    <property type="molecule type" value="Genomic_DNA"/>
</dbReference>
<dbReference type="Proteomes" id="UP000215861">
    <property type="component" value="Unassembled WGS sequence"/>
</dbReference>
<dbReference type="Pfam" id="PF06155">
    <property type="entry name" value="GBBH-like_N"/>
    <property type="match status" value="1"/>
</dbReference>
<name>A0A266LYW4_PSEFR</name>
<sequence length="125" mass="13975">MTMIPSAINLHKASKTLTLKYPSGEEHHLPAEFLRVHSPSAEVQGHGNPILQFGKINVGLSKIEPAGQYALKLTFDDGHDSGLFTWDYLYQLGVRQEELWADYLQELKKAGKSRDPSVSVVKLML</sequence>
<dbReference type="PANTHER" id="PTHR35303:SF5">
    <property type="entry name" value="OS02G0197800 PROTEIN"/>
    <property type="match status" value="1"/>
</dbReference>
<evidence type="ECO:0000313" key="4">
    <source>
        <dbReference type="EMBL" id="OZY43271.1"/>
    </source>
</evidence>
<gene>
    <name evidence="4" type="ORF">CJF43_03640</name>
    <name evidence="5" type="ORF">CJU81_01390</name>
</gene>
<dbReference type="OrthoDB" id="9794178at2"/>
<dbReference type="InterPro" id="IPR010376">
    <property type="entry name" value="GBBH-like_N"/>
</dbReference>
<dbReference type="PANTHER" id="PTHR35303">
    <property type="entry name" value="OS02G0197800 PROTEIN"/>
    <property type="match status" value="1"/>
</dbReference>
<evidence type="ECO:0000313" key="6">
    <source>
        <dbReference type="Proteomes" id="UP000215861"/>
    </source>
</evidence>
<comment type="caution">
    <text evidence="4">The sequence shown here is derived from an EMBL/GenBank/DDBJ whole genome shotgun (WGS) entry which is preliminary data.</text>
</comment>